<evidence type="ECO:0000256" key="5">
    <source>
        <dbReference type="ARBA" id="ARBA00022989"/>
    </source>
</evidence>
<feature type="transmembrane region" description="Helical" evidence="7">
    <location>
        <begin position="27"/>
        <end position="52"/>
    </location>
</feature>
<name>D7BPE1_ARCHD</name>
<dbReference type="KEGG" id="ahe:Arch_1076"/>
<dbReference type="InterPro" id="IPR017871">
    <property type="entry name" value="ABC_transporter-like_CS"/>
</dbReference>
<keyword evidence="4" id="KW-0067">ATP-binding</keyword>
<keyword evidence="11" id="KW-1185">Reference proteome</keyword>
<keyword evidence="3" id="KW-0547">Nucleotide-binding</keyword>
<evidence type="ECO:0000313" key="10">
    <source>
        <dbReference type="EMBL" id="ADH92790.1"/>
    </source>
</evidence>
<dbReference type="STRING" id="644284.Arch_1076"/>
<dbReference type="SMART" id="SM00382">
    <property type="entry name" value="AAA"/>
    <property type="match status" value="1"/>
</dbReference>
<gene>
    <name evidence="10" type="ordered locus">Arch_1076</name>
</gene>
<dbReference type="SUPFAM" id="SSF90123">
    <property type="entry name" value="ABC transporter transmembrane region"/>
    <property type="match status" value="1"/>
</dbReference>
<dbReference type="GO" id="GO:0005524">
    <property type="term" value="F:ATP binding"/>
    <property type="evidence" value="ECO:0007669"/>
    <property type="project" value="UniProtKB-KW"/>
</dbReference>
<dbReference type="Pfam" id="PF00664">
    <property type="entry name" value="ABC_membrane"/>
    <property type="match status" value="1"/>
</dbReference>
<dbReference type="GO" id="GO:0015421">
    <property type="term" value="F:ABC-type oligopeptide transporter activity"/>
    <property type="evidence" value="ECO:0007669"/>
    <property type="project" value="TreeGrafter"/>
</dbReference>
<proteinExistence type="predicted"/>
<dbReference type="Pfam" id="PF00005">
    <property type="entry name" value="ABC_tran"/>
    <property type="match status" value="1"/>
</dbReference>
<evidence type="ECO:0000256" key="2">
    <source>
        <dbReference type="ARBA" id="ARBA00022692"/>
    </source>
</evidence>
<dbReference type="EMBL" id="CP002045">
    <property type="protein sequence ID" value="ADH92790.1"/>
    <property type="molecule type" value="Genomic_DNA"/>
</dbReference>
<dbReference type="AlphaFoldDB" id="D7BPE1"/>
<keyword evidence="5 7" id="KW-1133">Transmembrane helix</keyword>
<reference evidence="10 11" key="1">
    <citation type="journal article" date="2010" name="Stand. Genomic Sci.">
        <title>Complete genome sequence of Arcanobacterium haemolyticum type strain (11018).</title>
        <authorList>
            <person name="Yasawong M."/>
            <person name="Teshima H."/>
            <person name="Lapidus A."/>
            <person name="Nolan M."/>
            <person name="Lucas S."/>
            <person name="Glavina Del Rio T."/>
            <person name="Tice H."/>
            <person name="Cheng J."/>
            <person name="Bruce D."/>
            <person name="Detter C."/>
            <person name="Tapia R."/>
            <person name="Han C."/>
            <person name="Goodwin L."/>
            <person name="Pitluck S."/>
            <person name="Liolios K."/>
            <person name="Ivanova N."/>
            <person name="Mavromatis K."/>
            <person name="Mikhailova N."/>
            <person name="Pati A."/>
            <person name="Chen A."/>
            <person name="Palaniappan K."/>
            <person name="Land M."/>
            <person name="Hauser L."/>
            <person name="Chang Y."/>
            <person name="Jeffries C."/>
            <person name="Rohde M."/>
            <person name="Sikorski J."/>
            <person name="Pukall R."/>
            <person name="Goker M."/>
            <person name="Woyke T."/>
            <person name="Bristow J."/>
            <person name="Eisen J."/>
            <person name="Markowitz V."/>
            <person name="Hugenholtz P."/>
            <person name="Kyrpides N."/>
            <person name="Klenk H."/>
        </authorList>
    </citation>
    <scope>NUCLEOTIDE SEQUENCE [LARGE SCALE GENOMIC DNA]</scope>
    <source>
        <strain evidence="11">ATCC 9345 / DSM 20595 / CCUG 17215 / LMG 16163 / NBRC 15585 / NCTC 8452 / 11018</strain>
    </source>
</reference>
<dbReference type="RefSeq" id="WP_013170284.1">
    <property type="nucleotide sequence ID" value="NC_014218.1"/>
</dbReference>
<keyword evidence="2 7" id="KW-0812">Transmembrane</keyword>
<dbReference type="Gene3D" id="1.20.1560.10">
    <property type="entry name" value="ABC transporter type 1, transmembrane domain"/>
    <property type="match status" value="1"/>
</dbReference>
<dbReference type="GO" id="GO:0005886">
    <property type="term" value="C:plasma membrane"/>
    <property type="evidence" value="ECO:0007669"/>
    <property type="project" value="UniProtKB-SubCell"/>
</dbReference>
<dbReference type="Gene3D" id="3.40.50.300">
    <property type="entry name" value="P-loop containing nucleotide triphosphate hydrolases"/>
    <property type="match status" value="1"/>
</dbReference>
<dbReference type="GO" id="GO:0045454">
    <property type="term" value="P:cell redox homeostasis"/>
    <property type="evidence" value="ECO:0007669"/>
    <property type="project" value="InterPro"/>
</dbReference>
<evidence type="ECO:0000256" key="4">
    <source>
        <dbReference type="ARBA" id="ARBA00022840"/>
    </source>
</evidence>
<dbReference type="GO" id="GO:0016887">
    <property type="term" value="F:ATP hydrolysis activity"/>
    <property type="evidence" value="ECO:0007669"/>
    <property type="project" value="InterPro"/>
</dbReference>
<evidence type="ECO:0000259" key="9">
    <source>
        <dbReference type="PROSITE" id="PS50929"/>
    </source>
</evidence>
<dbReference type="Proteomes" id="UP000000376">
    <property type="component" value="Chromosome"/>
</dbReference>
<dbReference type="SUPFAM" id="SSF52540">
    <property type="entry name" value="P-loop containing nucleoside triphosphate hydrolases"/>
    <property type="match status" value="1"/>
</dbReference>
<accession>D7BPE1</accession>
<sequence length="586" mass="61930">MIHPFPREEREALTRAVKLLDVDKKKFSWSVLAGSGAIGSTVGLGATAAWMIARAAQLPPVLDLSVASVGVRAFGVGKAIFRYLERIASHWVALHGMARLRTHIYRQLAGSSTDVVTSLKRGDVLTRTNADVDEIGLVVVQSLLPMAVALVVSLLTIGILGFLSPLIAVIVAIALFLSGIVGPISAMMGAKIAERGTIDNRSKLNDEALFLLEHASHLRISGLLEATEDAHDAIEHAIWKHRDSAARYSALASAIDIFALALAVIGAIVVGTWQVTSGDLSSVNLVVCVLTPLSAFEATARMPRAFTQLTRSGAAAQRVMAIIDRANASPAAIETPDITPGAPLVARGTVAGWPGTRDVTTPISLTIHPGTSLAIVGPSGIGKSTLLSTLAGLIPPHSGTVTIDGHNVSDVSRATLSQHISFTAEDAHIFDTSILENLRVARPAITANEAEALLHQVGLGSWLNDLPDGIDTELGADATTISGGERRRLLLARALATPANILLLDEPGEHLDPATADTLIRDIFGSVGANRAVVVVTHRLSPLDQADHVIMLDSDETGHATIVDQGTHEELLTRNRQYSWSVRQEG</sequence>
<feature type="transmembrane region" description="Helical" evidence="7">
    <location>
        <begin position="166"/>
        <end position="186"/>
    </location>
</feature>
<feature type="domain" description="ABC transmembrane type-1" evidence="9">
    <location>
        <begin position="29"/>
        <end position="311"/>
    </location>
</feature>
<evidence type="ECO:0000256" key="1">
    <source>
        <dbReference type="ARBA" id="ARBA00004651"/>
    </source>
</evidence>
<dbReference type="PANTHER" id="PTHR43394">
    <property type="entry name" value="ATP-DEPENDENT PERMEASE MDL1, MITOCHONDRIAL"/>
    <property type="match status" value="1"/>
</dbReference>
<dbReference type="InterPro" id="IPR027417">
    <property type="entry name" value="P-loop_NTPase"/>
</dbReference>
<dbReference type="InterPro" id="IPR014223">
    <property type="entry name" value="ABC_CydC/D"/>
</dbReference>
<dbReference type="InterPro" id="IPR011527">
    <property type="entry name" value="ABC1_TM_dom"/>
</dbReference>
<evidence type="ECO:0000259" key="8">
    <source>
        <dbReference type="PROSITE" id="PS50893"/>
    </source>
</evidence>
<dbReference type="HOGENOM" id="CLU_000604_84_9_11"/>
<dbReference type="InterPro" id="IPR036640">
    <property type="entry name" value="ABC1_TM_sf"/>
</dbReference>
<dbReference type="PROSITE" id="PS50929">
    <property type="entry name" value="ABC_TM1F"/>
    <property type="match status" value="1"/>
</dbReference>
<dbReference type="InterPro" id="IPR003439">
    <property type="entry name" value="ABC_transporter-like_ATP-bd"/>
</dbReference>
<feature type="transmembrane region" description="Helical" evidence="7">
    <location>
        <begin position="248"/>
        <end position="270"/>
    </location>
</feature>
<evidence type="ECO:0000313" key="11">
    <source>
        <dbReference type="Proteomes" id="UP000000376"/>
    </source>
</evidence>
<evidence type="ECO:0000256" key="6">
    <source>
        <dbReference type="ARBA" id="ARBA00023136"/>
    </source>
</evidence>
<keyword evidence="6 7" id="KW-0472">Membrane</keyword>
<dbReference type="PANTHER" id="PTHR43394:SF1">
    <property type="entry name" value="ATP-BINDING CASSETTE SUB-FAMILY B MEMBER 10, MITOCHONDRIAL"/>
    <property type="match status" value="1"/>
</dbReference>
<dbReference type="GO" id="GO:0034775">
    <property type="term" value="P:glutathione transmembrane transport"/>
    <property type="evidence" value="ECO:0007669"/>
    <property type="project" value="InterPro"/>
</dbReference>
<comment type="subcellular location">
    <subcellularLocation>
        <location evidence="1">Cell membrane</location>
        <topology evidence="1">Multi-pass membrane protein</topology>
    </subcellularLocation>
</comment>
<organism evidence="10 11">
    <name type="scientific">Arcanobacterium haemolyticum (strain ATCC 9345 / DSM 20595 / CCM 5947 / CCUG 17215 / LMG 16163 / NBRC 15585 / NCTC 8452 / 11018)</name>
    <dbReference type="NCBI Taxonomy" id="644284"/>
    <lineage>
        <taxon>Bacteria</taxon>
        <taxon>Bacillati</taxon>
        <taxon>Actinomycetota</taxon>
        <taxon>Actinomycetes</taxon>
        <taxon>Actinomycetales</taxon>
        <taxon>Actinomycetaceae</taxon>
        <taxon>Arcanobacterium</taxon>
    </lineage>
</organism>
<dbReference type="InterPro" id="IPR003593">
    <property type="entry name" value="AAA+_ATPase"/>
</dbReference>
<dbReference type="InterPro" id="IPR039421">
    <property type="entry name" value="Type_1_exporter"/>
</dbReference>
<feature type="domain" description="ABC transporter" evidence="8">
    <location>
        <begin position="333"/>
        <end position="579"/>
    </location>
</feature>
<dbReference type="PROSITE" id="PS50893">
    <property type="entry name" value="ABC_TRANSPORTER_2"/>
    <property type="match status" value="1"/>
</dbReference>
<dbReference type="eggNOG" id="COG4987">
    <property type="taxonomic scope" value="Bacteria"/>
</dbReference>
<protein>
    <submittedName>
        <fullName evidence="10">ABC transporter, CydDC cysteine exporter (CydDC-E) family, permease/ATP-binding protein CydC</fullName>
    </submittedName>
</protein>
<evidence type="ECO:0000256" key="7">
    <source>
        <dbReference type="SAM" id="Phobius"/>
    </source>
</evidence>
<dbReference type="PROSITE" id="PS00211">
    <property type="entry name" value="ABC_TRANSPORTER_1"/>
    <property type="match status" value="1"/>
</dbReference>
<feature type="transmembrane region" description="Helical" evidence="7">
    <location>
        <begin position="135"/>
        <end position="160"/>
    </location>
</feature>
<dbReference type="NCBIfam" id="TIGR02868">
    <property type="entry name" value="CydC"/>
    <property type="match status" value="1"/>
</dbReference>
<evidence type="ECO:0000256" key="3">
    <source>
        <dbReference type="ARBA" id="ARBA00022741"/>
    </source>
</evidence>